<name>A0AAW1FHR5_ZOAVI</name>
<keyword evidence="2" id="KW-1185">Reference proteome</keyword>
<reference evidence="1 2" key="1">
    <citation type="journal article" date="2024" name="Genome Biol. Evol.">
        <title>Chromosome-level genome assembly of the viviparous eelpout Zoarces viviparus.</title>
        <authorList>
            <person name="Fuhrmann N."/>
            <person name="Brasseur M.V."/>
            <person name="Bakowski C.E."/>
            <person name="Podsiadlowski L."/>
            <person name="Prost S."/>
            <person name="Krehenwinkel H."/>
            <person name="Mayer C."/>
        </authorList>
    </citation>
    <scope>NUCLEOTIDE SEQUENCE [LARGE SCALE GENOMIC DNA]</scope>
    <source>
        <strain evidence="1">NO-MEL_2022_Ind0_liver</strain>
    </source>
</reference>
<proteinExistence type="predicted"/>
<dbReference type="EMBL" id="JBCEZU010000067">
    <property type="protein sequence ID" value="KAK9533139.1"/>
    <property type="molecule type" value="Genomic_DNA"/>
</dbReference>
<evidence type="ECO:0000313" key="1">
    <source>
        <dbReference type="EMBL" id="KAK9533139.1"/>
    </source>
</evidence>
<dbReference type="AlphaFoldDB" id="A0AAW1FHR5"/>
<comment type="caution">
    <text evidence="1">The sequence shown here is derived from an EMBL/GenBank/DDBJ whole genome shotgun (WGS) entry which is preliminary data.</text>
</comment>
<evidence type="ECO:0000313" key="2">
    <source>
        <dbReference type="Proteomes" id="UP001488805"/>
    </source>
</evidence>
<gene>
    <name evidence="1" type="ORF">VZT92_008291</name>
</gene>
<accession>A0AAW1FHR5</accession>
<dbReference type="Proteomes" id="UP001488805">
    <property type="component" value="Unassembled WGS sequence"/>
</dbReference>
<sequence>MFCRAEVELAEDLTSGRVELLPLTPLKPGHVTGLSVSQHPGSIVVTSPFTSLKASRATWRTGFQKGPGTGRRGRGM</sequence>
<protein>
    <submittedName>
        <fullName evidence="1">Uncharacterized protein</fullName>
    </submittedName>
</protein>
<organism evidence="1 2">
    <name type="scientific">Zoarces viviparus</name>
    <name type="common">Viviparous eelpout</name>
    <name type="synonym">Blennius viviparus</name>
    <dbReference type="NCBI Taxonomy" id="48416"/>
    <lineage>
        <taxon>Eukaryota</taxon>
        <taxon>Metazoa</taxon>
        <taxon>Chordata</taxon>
        <taxon>Craniata</taxon>
        <taxon>Vertebrata</taxon>
        <taxon>Euteleostomi</taxon>
        <taxon>Actinopterygii</taxon>
        <taxon>Neopterygii</taxon>
        <taxon>Teleostei</taxon>
        <taxon>Neoteleostei</taxon>
        <taxon>Acanthomorphata</taxon>
        <taxon>Eupercaria</taxon>
        <taxon>Perciformes</taxon>
        <taxon>Cottioidei</taxon>
        <taxon>Zoarcales</taxon>
        <taxon>Zoarcidae</taxon>
        <taxon>Zoarcinae</taxon>
        <taxon>Zoarces</taxon>
    </lineage>
</organism>